<proteinExistence type="predicted"/>
<gene>
    <name evidence="1" type="ORF">AD954_00760</name>
</gene>
<evidence type="ECO:0000313" key="2">
    <source>
        <dbReference type="Proteomes" id="UP000075462"/>
    </source>
</evidence>
<dbReference type="PATRIC" id="fig|178900.7.peg.167"/>
<dbReference type="AlphaFoldDB" id="A0A149VFM0"/>
<organism evidence="1 2">
    <name type="scientific">Acetobacter cerevisiae</name>
    <dbReference type="NCBI Taxonomy" id="178900"/>
    <lineage>
        <taxon>Bacteria</taxon>
        <taxon>Pseudomonadati</taxon>
        <taxon>Pseudomonadota</taxon>
        <taxon>Alphaproteobacteria</taxon>
        <taxon>Acetobacterales</taxon>
        <taxon>Acetobacteraceae</taxon>
        <taxon>Acetobacter</taxon>
    </lineage>
</organism>
<sequence>MPIGQRQFYVRRLKDPRLGAIDADFAQIGLPDYALLCGRTLARAFADAIASCSTAYADQTTADWRAFYVAIKALRIYARIAKSVKKYPKNF</sequence>
<protein>
    <submittedName>
        <fullName evidence="1">Uncharacterized protein</fullName>
    </submittedName>
</protein>
<comment type="caution">
    <text evidence="1">The sequence shown here is derived from an EMBL/GenBank/DDBJ whole genome shotgun (WGS) entry which is preliminary data.</text>
</comment>
<accession>A0A149VFM0</accession>
<dbReference type="EMBL" id="LIAA01000001">
    <property type="protein sequence ID" value="KXV78998.1"/>
    <property type="molecule type" value="Genomic_DNA"/>
</dbReference>
<reference evidence="1 2" key="1">
    <citation type="submission" date="2015-06" db="EMBL/GenBank/DDBJ databases">
        <title>Improved classification and identification of acetic acid bacteria using matrix-assisted laser desorption/ionization time-of-flight mass spectrometry; Gluconobacter nephelii and Gluconobacter uchimurae are later heterotypic synonyms of Gluconobacter japonicus and Gluconobacter oxydans, respectively.</title>
        <authorList>
            <person name="Li L."/>
            <person name="Cleenwerck I."/>
            <person name="De Vuyst L."/>
            <person name="Vandamme P."/>
        </authorList>
    </citation>
    <scope>NUCLEOTIDE SEQUENCE [LARGE SCALE GENOMIC DNA]</scope>
    <source>
        <strain evidence="1 2">LMG 1545</strain>
    </source>
</reference>
<evidence type="ECO:0000313" key="1">
    <source>
        <dbReference type="EMBL" id="KXV78998.1"/>
    </source>
</evidence>
<dbReference type="Proteomes" id="UP000075462">
    <property type="component" value="Unassembled WGS sequence"/>
</dbReference>
<name>A0A149VFM0_9PROT</name>